<feature type="region of interest" description="Disordered" evidence="1">
    <location>
        <begin position="283"/>
        <end position="327"/>
    </location>
</feature>
<dbReference type="Gene3D" id="3.60.130.30">
    <property type="match status" value="1"/>
</dbReference>
<comment type="caution">
    <text evidence="2">The sequence shown here is derived from an EMBL/GenBank/DDBJ whole genome shotgun (WGS) entry which is preliminary data.</text>
</comment>
<keyword evidence="3" id="KW-1185">Reference proteome</keyword>
<feature type="compositionally biased region" description="Basic and acidic residues" evidence="1">
    <location>
        <begin position="251"/>
        <end position="261"/>
    </location>
</feature>
<gene>
    <name evidence="2" type="ORF">HYFRA_00002353</name>
</gene>
<evidence type="ECO:0000313" key="2">
    <source>
        <dbReference type="EMBL" id="CAG8960816.1"/>
    </source>
</evidence>
<name>A0A9N9PV05_9HELO</name>
<accession>A0A9N9PV05</accession>
<feature type="region of interest" description="Disordered" evidence="1">
    <location>
        <begin position="223"/>
        <end position="261"/>
    </location>
</feature>
<evidence type="ECO:0000256" key="1">
    <source>
        <dbReference type="SAM" id="MobiDB-lite"/>
    </source>
</evidence>
<protein>
    <submittedName>
        <fullName evidence="2">Uncharacterized protein</fullName>
    </submittedName>
</protein>
<evidence type="ECO:0000313" key="3">
    <source>
        <dbReference type="Proteomes" id="UP000696280"/>
    </source>
</evidence>
<dbReference type="AlphaFoldDB" id="A0A9N9PV05"/>
<sequence>MNSATATPSTPMIPYGTGWKLDPNVLSPSISISLKELQKNTDTTTLKLEHFKTYTESEIEDIKLESARLNQEEFDVVWPNYQRAWDAWVSEEEAAGRTIEEDLDLPACDSPRIKNQDKFYAYLIPRILRIVVVDFDYGGAKAKAIAYNNGCNALVPAHNNVQGPALLVDKHGEVFTTIMPCGRQLSKLGLDNFVPGPLEEEEDVVVASFQQYHKDVIAALAECKPEDQEGKEQQDEEKDLETDQETMENPEETKEQEKKKDYRYPKDAWVVESKKFYDAKGVPSTPKHFGSWPPKGMKHASTNTQLGPRNCVPTDDSGGGRGTKSGETGARIRNAVFEYQKNVLETETSCGAILKAVDPAGFETAREHPDELVEANILLRYSTLQNNPMHVAIGNAVSNIHRDEQDADECWAQTTTSGWYRDGAHVYNILGENAILSYRMRPGTIVLTKSKIIPHGISGFEGERYCNLFATKSDFTARQNIGFEEDEEEKRITIEKQREIDGKKADKKEKKRTKEVALIEAYKATMDFDENDKQSEDYFKLVHLTDIPNKLKVAVTNKNKAVKAAKEEGISTRKLKKLTRRPASLFYRFGKKEQERFDEGNQPFQEVNETKRGFHKIYKRFIDQIKARQAVLDSTPTARKRTFSSRDD</sequence>
<dbReference type="Proteomes" id="UP000696280">
    <property type="component" value="Unassembled WGS sequence"/>
</dbReference>
<dbReference type="EMBL" id="CAJVRL010000103">
    <property type="protein sequence ID" value="CAG8960816.1"/>
    <property type="molecule type" value="Genomic_DNA"/>
</dbReference>
<organism evidence="2 3">
    <name type="scientific">Hymenoscyphus fraxineus</name>
    <dbReference type="NCBI Taxonomy" id="746836"/>
    <lineage>
        <taxon>Eukaryota</taxon>
        <taxon>Fungi</taxon>
        <taxon>Dikarya</taxon>
        <taxon>Ascomycota</taxon>
        <taxon>Pezizomycotina</taxon>
        <taxon>Leotiomycetes</taxon>
        <taxon>Helotiales</taxon>
        <taxon>Helotiaceae</taxon>
        <taxon>Hymenoscyphus</taxon>
    </lineage>
</organism>
<feature type="compositionally biased region" description="Basic and acidic residues" evidence="1">
    <location>
        <begin position="223"/>
        <end position="233"/>
    </location>
</feature>
<proteinExistence type="predicted"/>
<reference evidence="2" key="1">
    <citation type="submission" date="2021-07" db="EMBL/GenBank/DDBJ databases">
        <authorList>
            <person name="Durling M."/>
        </authorList>
    </citation>
    <scope>NUCLEOTIDE SEQUENCE</scope>
</reference>
<feature type="compositionally biased region" description="Acidic residues" evidence="1">
    <location>
        <begin position="234"/>
        <end position="250"/>
    </location>
</feature>